<reference evidence="2 3" key="1">
    <citation type="submission" date="2024-05" db="EMBL/GenBank/DDBJ databases">
        <authorList>
            <person name="Wallberg A."/>
        </authorList>
    </citation>
    <scope>NUCLEOTIDE SEQUENCE [LARGE SCALE GENOMIC DNA]</scope>
</reference>
<keyword evidence="1" id="KW-0732">Signal</keyword>
<keyword evidence="3" id="KW-1185">Reference proteome</keyword>
<accession>A0AAV2RKX0</accession>
<organism evidence="2 3">
    <name type="scientific">Meganyctiphanes norvegica</name>
    <name type="common">Northern krill</name>
    <name type="synonym">Thysanopoda norvegica</name>
    <dbReference type="NCBI Taxonomy" id="48144"/>
    <lineage>
        <taxon>Eukaryota</taxon>
        <taxon>Metazoa</taxon>
        <taxon>Ecdysozoa</taxon>
        <taxon>Arthropoda</taxon>
        <taxon>Crustacea</taxon>
        <taxon>Multicrustacea</taxon>
        <taxon>Malacostraca</taxon>
        <taxon>Eumalacostraca</taxon>
        <taxon>Eucarida</taxon>
        <taxon>Euphausiacea</taxon>
        <taxon>Euphausiidae</taxon>
        <taxon>Meganyctiphanes</taxon>
    </lineage>
</organism>
<dbReference type="Gene3D" id="2.10.90.10">
    <property type="entry name" value="Cystine-knot cytokines"/>
    <property type="match status" value="1"/>
</dbReference>
<dbReference type="AlphaFoldDB" id="A0AAV2RKX0"/>
<dbReference type="Proteomes" id="UP001497623">
    <property type="component" value="Unassembled WGS sequence"/>
</dbReference>
<gene>
    <name evidence="2" type="ORF">MNOR_LOCUS25349</name>
</gene>
<evidence type="ECO:0000313" key="3">
    <source>
        <dbReference type="Proteomes" id="UP001497623"/>
    </source>
</evidence>
<evidence type="ECO:0000256" key="1">
    <source>
        <dbReference type="SAM" id="SignalP"/>
    </source>
</evidence>
<evidence type="ECO:0000313" key="2">
    <source>
        <dbReference type="EMBL" id="CAL4126011.1"/>
    </source>
</evidence>
<dbReference type="InterPro" id="IPR029034">
    <property type="entry name" value="Cystine-knot_cytokine"/>
</dbReference>
<feature type="signal peptide" evidence="1">
    <location>
        <begin position="1"/>
        <end position="22"/>
    </location>
</feature>
<sequence>MKLNNLKYSTLAILVCVYAAVCVPVENKNSINQLEDRKNQDIDKNPEKHFQNQLQALIKLGCKPKKFKVRTRTLIDSKSPVHNMEHVYPEFVIVQKCDESCFFCEVPDNALGIENGVCKAAVTKSKRFVMKYLTDKDGWKFSHVRAQEDKECECKNK</sequence>
<feature type="chain" id="PRO_5043449871" description="Platelet-derived growth factor (PDGF) family profile domain-containing protein" evidence="1">
    <location>
        <begin position="23"/>
        <end position="157"/>
    </location>
</feature>
<comment type="caution">
    <text evidence="2">The sequence shown here is derived from an EMBL/GenBank/DDBJ whole genome shotgun (WGS) entry which is preliminary data.</text>
</comment>
<proteinExistence type="predicted"/>
<evidence type="ECO:0008006" key="4">
    <source>
        <dbReference type="Google" id="ProtNLM"/>
    </source>
</evidence>
<protein>
    <recommendedName>
        <fullName evidence="4">Platelet-derived growth factor (PDGF) family profile domain-containing protein</fullName>
    </recommendedName>
</protein>
<dbReference type="EMBL" id="CAXKWB010024113">
    <property type="protein sequence ID" value="CAL4126011.1"/>
    <property type="molecule type" value="Genomic_DNA"/>
</dbReference>
<name>A0AAV2RKX0_MEGNR</name>